<feature type="coiled-coil region" evidence="1">
    <location>
        <begin position="123"/>
        <end position="157"/>
    </location>
</feature>
<accession>A0ABY9RK79</accession>
<name>A0ABY9RK79_9BURK</name>
<gene>
    <name evidence="2" type="ORF">RF679_02045</name>
</gene>
<reference evidence="2" key="1">
    <citation type="submission" date="2023-09" db="EMBL/GenBank/DDBJ databases">
        <title>Undibacterium sp. 20NA77.5 isolated from freshwater.</title>
        <authorList>
            <person name="Le V."/>
            <person name="Ko S.-R."/>
            <person name="Ahn C.-Y."/>
            <person name="Oh H.-M."/>
        </authorList>
    </citation>
    <scope>NUCLEOTIDE SEQUENCE</scope>
    <source>
        <strain evidence="2">20NA77.5</strain>
    </source>
</reference>
<protein>
    <submittedName>
        <fullName evidence="2">Methyltransferase domain-containing protein</fullName>
    </submittedName>
</protein>
<sequence length="493" mass="55817">MTEQNLSDKLLRDASQSVLNNLGRAKKQANEAANVDRILNPIENSASIRRAFQAPAEKPFYPWHPDLSTPEQTIYRSRWQRVREAFTAPNLSVSERLRLLPFLGYFSSVLGAIKRLPLMQIQIELQQKQLDAAKQKIQQTREQVEVLNRLLNDRTNEVLHEIQLHLSTQTEIIERNFSLHDQRLADLEALKIRERLRTIELLDSGTRLMRLEQIEADLKLKQFARLLQVSEQENAKLRKDLHEVLAARSSGTDQVGGAGVEVSPAAHQVNAHGQILVDRFFRDFEDQFRGTREAIKQRLEVYLPYFDAAHYDKQSLVIDIGCGRGEWIELLAQHQISALGLDLNIEKVQVCIGKGLAARVDDGVKFLSSQDENSLGAVTGFHLIEHLNFADLLLLFEAAYRALKPGGLIIFETPNPENVLVGSCNFYFDPSHQHPIVPAVAQFIAQQSGFASAEIVRLHPYPDDHLAQGSSDADRLINRYFFGAQDFALVARK</sequence>
<evidence type="ECO:0000313" key="3">
    <source>
        <dbReference type="Proteomes" id="UP001181355"/>
    </source>
</evidence>
<keyword evidence="2" id="KW-0808">Transferase</keyword>
<evidence type="ECO:0000313" key="2">
    <source>
        <dbReference type="EMBL" id="WMW81075.1"/>
    </source>
</evidence>
<evidence type="ECO:0000256" key="1">
    <source>
        <dbReference type="SAM" id="Coils"/>
    </source>
</evidence>
<dbReference type="GO" id="GO:0032259">
    <property type="term" value="P:methylation"/>
    <property type="evidence" value="ECO:0007669"/>
    <property type="project" value="UniProtKB-KW"/>
</dbReference>
<dbReference type="CDD" id="cd02440">
    <property type="entry name" value="AdoMet_MTases"/>
    <property type="match status" value="1"/>
</dbReference>
<dbReference type="InterPro" id="IPR029063">
    <property type="entry name" value="SAM-dependent_MTases_sf"/>
</dbReference>
<keyword evidence="1" id="KW-0175">Coiled coil</keyword>
<dbReference type="Gene3D" id="3.40.50.150">
    <property type="entry name" value="Vaccinia Virus protein VP39"/>
    <property type="match status" value="1"/>
</dbReference>
<dbReference type="Pfam" id="PF13489">
    <property type="entry name" value="Methyltransf_23"/>
    <property type="match status" value="1"/>
</dbReference>
<dbReference type="SUPFAM" id="SSF53335">
    <property type="entry name" value="S-adenosyl-L-methionine-dependent methyltransferases"/>
    <property type="match status" value="1"/>
</dbReference>
<keyword evidence="3" id="KW-1185">Reference proteome</keyword>
<dbReference type="Proteomes" id="UP001181355">
    <property type="component" value="Chromosome"/>
</dbReference>
<dbReference type="RefSeq" id="WP_309482565.1">
    <property type="nucleotide sequence ID" value="NZ_CP133720.1"/>
</dbReference>
<proteinExistence type="predicted"/>
<organism evidence="2 3">
    <name type="scientific">Undibacterium cyanobacteriorum</name>
    <dbReference type="NCBI Taxonomy" id="3073561"/>
    <lineage>
        <taxon>Bacteria</taxon>
        <taxon>Pseudomonadati</taxon>
        <taxon>Pseudomonadota</taxon>
        <taxon>Betaproteobacteria</taxon>
        <taxon>Burkholderiales</taxon>
        <taxon>Oxalobacteraceae</taxon>
        <taxon>Undibacterium</taxon>
    </lineage>
</organism>
<keyword evidence="2" id="KW-0489">Methyltransferase</keyword>
<feature type="coiled-coil region" evidence="1">
    <location>
        <begin position="220"/>
        <end position="247"/>
    </location>
</feature>
<dbReference type="PANTHER" id="PTHR43861">
    <property type="entry name" value="TRANS-ACONITATE 2-METHYLTRANSFERASE-RELATED"/>
    <property type="match status" value="1"/>
</dbReference>
<dbReference type="EMBL" id="CP133720">
    <property type="protein sequence ID" value="WMW81075.1"/>
    <property type="molecule type" value="Genomic_DNA"/>
</dbReference>
<dbReference type="GO" id="GO:0008168">
    <property type="term" value="F:methyltransferase activity"/>
    <property type="evidence" value="ECO:0007669"/>
    <property type="project" value="UniProtKB-KW"/>
</dbReference>